<dbReference type="GO" id="GO:0005667">
    <property type="term" value="C:transcription regulator complex"/>
    <property type="evidence" value="ECO:0007669"/>
    <property type="project" value="TreeGrafter"/>
</dbReference>
<evidence type="ECO:0000313" key="4">
    <source>
        <dbReference type="EMBL" id="CAH0713469.1"/>
    </source>
</evidence>
<sequence>MTTYSLDAETFINEIKKHRELWDLSSDGNRYKSIVKQCAWSKVARVFIPDFDNMKDLEKLDVFRKLHGKWRNIRDAYVRNLKRKDGKREYMYAKHLTFLNSRYAGTQTHGNSDDDSSDEDKTTDSTKSKNIDLIPSQSDEEPSTIVNLKRQRVEKTMNIEFVDTPSVLSSVDFNHYGEDEDRSFFDSLLPAVREFDLDQKLEFRCEVIKLIKYIRSGRSRLKTERQTDGYDS</sequence>
<reference evidence="4" key="1">
    <citation type="submission" date="2021-12" db="EMBL/GenBank/DDBJ databases">
        <authorList>
            <person name="Martin H S."/>
        </authorList>
    </citation>
    <scope>NUCLEOTIDE SEQUENCE</scope>
</reference>
<dbReference type="SMART" id="SM00595">
    <property type="entry name" value="MADF"/>
    <property type="match status" value="1"/>
</dbReference>
<feature type="non-terminal residue" evidence="4">
    <location>
        <position position="232"/>
    </location>
</feature>
<feature type="domain" description="MADF" evidence="3">
    <location>
        <begin position="11"/>
        <end position="99"/>
    </location>
</feature>
<evidence type="ECO:0008006" key="6">
    <source>
        <dbReference type="Google" id="ProtNLM"/>
    </source>
</evidence>
<evidence type="ECO:0000313" key="5">
    <source>
        <dbReference type="Proteomes" id="UP000838878"/>
    </source>
</evidence>
<evidence type="ECO:0000259" key="2">
    <source>
        <dbReference type="Pfam" id="PF02944"/>
    </source>
</evidence>
<dbReference type="AlphaFoldDB" id="A0A8J9XZK1"/>
<dbReference type="InterPro" id="IPR039353">
    <property type="entry name" value="TF_Adf1"/>
</dbReference>
<evidence type="ECO:0000259" key="3">
    <source>
        <dbReference type="Pfam" id="PF10545"/>
    </source>
</evidence>
<dbReference type="Pfam" id="PF10545">
    <property type="entry name" value="MADF_DNA_bdg"/>
    <property type="match status" value="1"/>
</dbReference>
<dbReference type="GO" id="GO:0006357">
    <property type="term" value="P:regulation of transcription by RNA polymerase II"/>
    <property type="evidence" value="ECO:0007669"/>
    <property type="project" value="TreeGrafter"/>
</dbReference>
<dbReference type="Proteomes" id="UP000838878">
    <property type="component" value="Chromosome 1"/>
</dbReference>
<feature type="compositionally biased region" description="Basic and acidic residues" evidence="1">
    <location>
        <begin position="119"/>
        <end position="130"/>
    </location>
</feature>
<evidence type="ECO:0000256" key="1">
    <source>
        <dbReference type="SAM" id="MobiDB-lite"/>
    </source>
</evidence>
<dbReference type="Pfam" id="PF02944">
    <property type="entry name" value="BESS"/>
    <property type="match status" value="1"/>
</dbReference>
<gene>
    <name evidence="4" type="ORF">BINO364_LOCUS632</name>
</gene>
<dbReference type="InterPro" id="IPR004210">
    <property type="entry name" value="BESS_motif"/>
</dbReference>
<dbReference type="InterPro" id="IPR006578">
    <property type="entry name" value="MADF-dom"/>
</dbReference>
<protein>
    <recommendedName>
        <fullName evidence="6">MADF domain-containing protein</fullName>
    </recommendedName>
</protein>
<name>A0A8J9XZK1_9NEOP</name>
<accession>A0A8J9XZK1</accession>
<proteinExistence type="predicted"/>
<dbReference type="GO" id="GO:0005634">
    <property type="term" value="C:nucleus"/>
    <property type="evidence" value="ECO:0007669"/>
    <property type="project" value="TreeGrafter"/>
</dbReference>
<feature type="domain" description="BESS" evidence="2">
    <location>
        <begin position="179"/>
        <end position="211"/>
    </location>
</feature>
<keyword evidence="5" id="KW-1185">Reference proteome</keyword>
<organism evidence="4 5">
    <name type="scientific">Brenthis ino</name>
    <name type="common">lesser marbled fritillary</name>
    <dbReference type="NCBI Taxonomy" id="405034"/>
    <lineage>
        <taxon>Eukaryota</taxon>
        <taxon>Metazoa</taxon>
        <taxon>Ecdysozoa</taxon>
        <taxon>Arthropoda</taxon>
        <taxon>Hexapoda</taxon>
        <taxon>Insecta</taxon>
        <taxon>Pterygota</taxon>
        <taxon>Neoptera</taxon>
        <taxon>Endopterygota</taxon>
        <taxon>Lepidoptera</taxon>
        <taxon>Glossata</taxon>
        <taxon>Ditrysia</taxon>
        <taxon>Papilionoidea</taxon>
        <taxon>Nymphalidae</taxon>
        <taxon>Heliconiinae</taxon>
        <taxon>Argynnini</taxon>
        <taxon>Brenthis</taxon>
    </lineage>
</organism>
<dbReference type="PANTHER" id="PTHR12243">
    <property type="entry name" value="MADF DOMAIN TRANSCRIPTION FACTOR"/>
    <property type="match status" value="1"/>
</dbReference>
<dbReference type="GO" id="GO:0003677">
    <property type="term" value="F:DNA binding"/>
    <property type="evidence" value="ECO:0007669"/>
    <property type="project" value="InterPro"/>
</dbReference>
<feature type="region of interest" description="Disordered" evidence="1">
    <location>
        <begin position="104"/>
        <end position="143"/>
    </location>
</feature>
<dbReference type="OrthoDB" id="7121166at2759"/>
<dbReference type="EMBL" id="OV170221">
    <property type="protein sequence ID" value="CAH0713469.1"/>
    <property type="molecule type" value="Genomic_DNA"/>
</dbReference>
<dbReference type="PANTHER" id="PTHR12243:SF67">
    <property type="entry name" value="COREPRESSOR OF PANGOLIN, ISOFORM A-RELATED"/>
    <property type="match status" value="1"/>
</dbReference>